<keyword evidence="2" id="KW-0663">Pyridoxal phosphate</keyword>
<keyword evidence="3 5" id="KW-0413">Isomerase</keyword>
<dbReference type="FunFam" id="3.20.20.10:FF:000002">
    <property type="entry name" value="Alanine racemase"/>
    <property type="match status" value="1"/>
</dbReference>
<dbReference type="GO" id="GO:0005829">
    <property type="term" value="C:cytosol"/>
    <property type="evidence" value="ECO:0007669"/>
    <property type="project" value="TreeGrafter"/>
</dbReference>
<evidence type="ECO:0000256" key="3">
    <source>
        <dbReference type="ARBA" id="ARBA00023235"/>
    </source>
</evidence>
<dbReference type="PANTHER" id="PTHR30511:SF0">
    <property type="entry name" value="ALANINE RACEMASE, CATABOLIC-RELATED"/>
    <property type="match status" value="1"/>
</dbReference>
<gene>
    <name evidence="5" type="primary">alr_4</name>
    <name evidence="5" type="ORF">SDC9_95578</name>
</gene>
<dbReference type="AlphaFoldDB" id="A0A645A994"/>
<dbReference type="GO" id="GO:0030170">
    <property type="term" value="F:pyridoxal phosphate binding"/>
    <property type="evidence" value="ECO:0007669"/>
    <property type="project" value="TreeGrafter"/>
</dbReference>
<comment type="cofactor">
    <cofactor evidence="1">
        <name>pyridoxal 5'-phosphate</name>
        <dbReference type="ChEBI" id="CHEBI:597326"/>
    </cofactor>
</comment>
<organism evidence="5">
    <name type="scientific">bioreactor metagenome</name>
    <dbReference type="NCBI Taxonomy" id="1076179"/>
    <lineage>
        <taxon>unclassified sequences</taxon>
        <taxon>metagenomes</taxon>
        <taxon>ecological metagenomes</taxon>
    </lineage>
</organism>
<dbReference type="Gene3D" id="2.40.37.10">
    <property type="entry name" value="Lyase, Ornithine Decarboxylase, Chain A, domain 1"/>
    <property type="match status" value="1"/>
</dbReference>
<feature type="domain" description="Alanine racemase C-terminal" evidence="4">
    <location>
        <begin position="241"/>
        <end position="369"/>
    </location>
</feature>
<dbReference type="InterPro" id="IPR000821">
    <property type="entry name" value="Ala_racemase"/>
</dbReference>
<dbReference type="InterPro" id="IPR001608">
    <property type="entry name" value="Ala_racemase_N"/>
</dbReference>
<name>A0A645A994_9ZZZZ</name>
<dbReference type="InterPro" id="IPR029066">
    <property type="entry name" value="PLP-binding_barrel"/>
</dbReference>
<accession>A0A645A994</accession>
<evidence type="ECO:0000256" key="2">
    <source>
        <dbReference type="ARBA" id="ARBA00022898"/>
    </source>
</evidence>
<dbReference type="PROSITE" id="PS00395">
    <property type="entry name" value="ALANINE_RACEMASE"/>
    <property type="match status" value="1"/>
</dbReference>
<dbReference type="NCBIfam" id="TIGR00492">
    <property type="entry name" value="alr"/>
    <property type="match status" value="1"/>
</dbReference>
<dbReference type="GO" id="GO:0030632">
    <property type="term" value="P:D-alanine biosynthetic process"/>
    <property type="evidence" value="ECO:0007669"/>
    <property type="project" value="TreeGrafter"/>
</dbReference>
<evidence type="ECO:0000313" key="5">
    <source>
        <dbReference type="EMBL" id="MPM48851.1"/>
    </source>
</evidence>
<sequence length="371" mass="40315">MRSTYASISLASIRHNIELIRSRLKPETKYLAVVKANAYGHGMEAVANCALESGAAYLGVAFAEEGVRLRLAGITAPILLLGATEEDHMDDVIRHDLMPTVFTVEALQLLQTHAAKLAMTCRIHIKADTGMNRIGFTSEAAFTEAILLLKRSPNLMLDGLFTHFAVSELEDTSFTLQQAEHFRRYVEIARQNGLHPLLHASNSAAALHIPEAQFDMVRGGIAMYGCHPAGHAVAGIDLHPVLSWHTYLTHIKTIPAGEGVSYGLKFITPCDMLVGTVAVGYGDGYKRCLSGRAAVLVRGHRAHQIGTICMDQMMVDLTNIPDAAVGDDVVLLGSQGKESITADELAEKADTISYEILLSISERVPRVYTKD</sequence>
<dbReference type="SMART" id="SM01005">
    <property type="entry name" value="Ala_racemase_C"/>
    <property type="match status" value="1"/>
</dbReference>
<evidence type="ECO:0000259" key="4">
    <source>
        <dbReference type="SMART" id="SM01005"/>
    </source>
</evidence>
<dbReference type="EC" id="5.1.1.1" evidence="5"/>
<dbReference type="Pfam" id="PF01168">
    <property type="entry name" value="Ala_racemase_N"/>
    <property type="match status" value="1"/>
</dbReference>
<dbReference type="Pfam" id="PF00842">
    <property type="entry name" value="Ala_racemase_C"/>
    <property type="match status" value="1"/>
</dbReference>
<dbReference type="CDD" id="cd00430">
    <property type="entry name" value="PLPDE_III_AR"/>
    <property type="match status" value="1"/>
</dbReference>
<protein>
    <submittedName>
        <fullName evidence="5">Alanine racemase</fullName>
        <ecNumber evidence="5">5.1.1.1</ecNumber>
    </submittedName>
</protein>
<comment type="caution">
    <text evidence="5">The sequence shown here is derived from an EMBL/GenBank/DDBJ whole genome shotgun (WGS) entry which is preliminary data.</text>
</comment>
<reference evidence="5" key="1">
    <citation type="submission" date="2019-08" db="EMBL/GenBank/DDBJ databases">
        <authorList>
            <person name="Kucharzyk K."/>
            <person name="Murdoch R.W."/>
            <person name="Higgins S."/>
            <person name="Loffler F."/>
        </authorList>
    </citation>
    <scope>NUCLEOTIDE SEQUENCE</scope>
</reference>
<dbReference type="PANTHER" id="PTHR30511">
    <property type="entry name" value="ALANINE RACEMASE"/>
    <property type="match status" value="1"/>
</dbReference>
<dbReference type="Gene3D" id="3.20.20.10">
    <property type="entry name" value="Alanine racemase"/>
    <property type="match status" value="1"/>
</dbReference>
<dbReference type="SUPFAM" id="SSF50621">
    <property type="entry name" value="Alanine racemase C-terminal domain-like"/>
    <property type="match status" value="1"/>
</dbReference>
<dbReference type="HAMAP" id="MF_01201">
    <property type="entry name" value="Ala_racemase"/>
    <property type="match status" value="1"/>
</dbReference>
<proteinExistence type="inferred from homology"/>
<dbReference type="InterPro" id="IPR020622">
    <property type="entry name" value="Ala_racemase_pyridoxalP-BS"/>
</dbReference>
<dbReference type="PRINTS" id="PR00992">
    <property type="entry name" value="ALARACEMASE"/>
</dbReference>
<evidence type="ECO:0000256" key="1">
    <source>
        <dbReference type="ARBA" id="ARBA00001933"/>
    </source>
</evidence>
<dbReference type="GO" id="GO:0008784">
    <property type="term" value="F:alanine racemase activity"/>
    <property type="evidence" value="ECO:0007669"/>
    <property type="project" value="UniProtKB-EC"/>
</dbReference>
<dbReference type="InterPro" id="IPR009006">
    <property type="entry name" value="Ala_racemase/Decarboxylase_C"/>
</dbReference>
<dbReference type="EMBL" id="VSSQ01012279">
    <property type="protein sequence ID" value="MPM48851.1"/>
    <property type="molecule type" value="Genomic_DNA"/>
</dbReference>
<dbReference type="InterPro" id="IPR011079">
    <property type="entry name" value="Ala_racemase_C"/>
</dbReference>
<dbReference type="SUPFAM" id="SSF51419">
    <property type="entry name" value="PLP-binding barrel"/>
    <property type="match status" value="1"/>
</dbReference>